<organism evidence="2 3">
    <name type="scientific">Novosphingobium olei</name>
    <dbReference type="NCBI Taxonomy" id="2728851"/>
    <lineage>
        <taxon>Bacteria</taxon>
        <taxon>Pseudomonadati</taxon>
        <taxon>Pseudomonadota</taxon>
        <taxon>Alphaproteobacteria</taxon>
        <taxon>Sphingomonadales</taxon>
        <taxon>Sphingomonadaceae</taxon>
        <taxon>Novosphingobium</taxon>
    </lineage>
</organism>
<evidence type="ECO:0000313" key="3">
    <source>
        <dbReference type="Proteomes" id="UP000583556"/>
    </source>
</evidence>
<name>A0A7Y0BS13_9SPHN</name>
<dbReference type="EMBL" id="JABBGM010000010">
    <property type="protein sequence ID" value="NML95459.1"/>
    <property type="molecule type" value="Genomic_DNA"/>
</dbReference>
<dbReference type="AlphaFoldDB" id="A0A7Y0BS13"/>
<accession>A0A7Y0BS13</accession>
<reference evidence="2 3" key="1">
    <citation type="submission" date="2020-04" db="EMBL/GenBank/DDBJ databases">
        <title>Novosphingobium sp. TW-4 isolated from soil.</title>
        <authorList>
            <person name="Dahal R.H."/>
            <person name="Chaudhary D.K."/>
        </authorList>
    </citation>
    <scope>NUCLEOTIDE SEQUENCE [LARGE SCALE GENOMIC DNA]</scope>
    <source>
        <strain evidence="2 3">TW-4</strain>
    </source>
</reference>
<comment type="caution">
    <text evidence="2">The sequence shown here is derived from an EMBL/GenBank/DDBJ whole genome shotgun (WGS) entry which is preliminary data.</text>
</comment>
<proteinExistence type="predicted"/>
<evidence type="ECO:0000313" key="2">
    <source>
        <dbReference type="EMBL" id="NML95459.1"/>
    </source>
</evidence>
<evidence type="ECO:0008006" key="4">
    <source>
        <dbReference type="Google" id="ProtNLM"/>
    </source>
</evidence>
<feature type="compositionally biased region" description="Basic residues" evidence="1">
    <location>
        <begin position="95"/>
        <end position="108"/>
    </location>
</feature>
<feature type="region of interest" description="Disordered" evidence="1">
    <location>
        <begin position="69"/>
        <end position="117"/>
    </location>
</feature>
<keyword evidence="3" id="KW-1185">Reference proteome</keyword>
<gene>
    <name evidence="2" type="ORF">HHL27_17420</name>
</gene>
<evidence type="ECO:0000256" key="1">
    <source>
        <dbReference type="SAM" id="MobiDB-lite"/>
    </source>
</evidence>
<protein>
    <recommendedName>
        <fullName evidence="4">Cell envelope biogenesis protein TolA</fullName>
    </recommendedName>
</protein>
<sequence>MAKRPLKVFRTSAGFEDVYVAAPSRKAALAAWGTDKDLFEREVTEEVHDPKLTAAALARPGEVVRVPRGTTAQHLSAAGKPLKRELPNSAIPKPHTPKPRARQPKPSRVKLENARQRLNDASHSYDIAFREIERQMAELADKRDSLRIERDRTLKRLKVDVAKEQEAYSVALDAWEG</sequence>
<dbReference type="Proteomes" id="UP000583556">
    <property type="component" value="Unassembled WGS sequence"/>
</dbReference>